<dbReference type="RefSeq" id="WP_232055593.1">
    <property type="nucleotide sequence ID" value="NZ_LS992241.1"/>
</dbReference>
<proteinExistence type="predicted"/>
<evidence type="ECO:0000313" key="1">
    <source>
        <dbReference type="EMBL" id="SYX84275.1"/>
    </source>
</evidence>
<dbReference type="PANTHER" id="PTHR34217:SF1">
    <property type="entry name" value="CARBOXYPEPTIDASE 1"/>
    <property type="match status" value="1"/>
</dbReference>
<gene>
    <name evidence="1" type="ORF">PBLR_12697</name>
</gene>
<dbReference type="Gene3D" id="1.10.1370.30">
    <property type="match status" value="1"/>
</dbReference>
<accession>A0A383RAY5</accession>
<evidence type="ECO:0000313" key="2">
    <source>
        <dbReference type="Proteomes" id="UP000304148"/>
    </source>
</evidence>
<dbReference type="AlphaFoldDB" id="A0A383RAY5"/>
<dbReference type="InterPro" id="IPR001333">
    <property type="entry name" value="Peptidase_M32_Taq"/>
</dbReference>
<protein>
    <submittedName>
        <fullName evidence="1">Peptidase M3A and M3B thimet/oligopeptidase F</fullName>
    </submittedName>
</protein>
<dbReference type="PANTHER" id="PTHR34217">
    <property type="entry name" value="METAL-DEPENDENT CARBOXYPEPTIDASE"/>
    <property type="match status" value="1"/>
</dbReference>
<name>A0A383RAY5_PAEAL</name>
<dbReference type="GO" id="GO:0006508">
    <property type="term" value="P:proteolysis"/>
    <property type="evidence" value="ECO:0007669"/>
    <property type="project" value="InterPro"/>
</dbReference>
<dbReference type="Proteomes" id="UP000304148">
    <property type="component" value="Chromosome"/>
</dbReference>
<dbReference type="SUPFAM" id="SSF55486">
    <property type="entry name" value="Metalloproteases ('zincins'), catalytic domain"/>
    <property type="match status" value="1"/>
</dbReference>
<reference evidence="2" key="1">
    <citation type="submission" date="2018-08" db="EMBL/GenBank/DDBJ databases">
        <authorList>
            <person name="Chevrot R."/>
        </authorList>
    </citation>
    <scope>NUCLEOTIDE SEQUENCE [LARGE SCALE GENOMIC DNA]</scope>
</reference>
<dbReference type="GO" id="GO:0004181">
    <property type="term" value="F:metallocarboxypeptidase activity"/>
    <property type="evidence" value="ECO:0007669"/>
    <property type="project" value="InterPro"/>
</dbReference>
<organism evidence="1 2">
    <name type="scientific">Paenibacillus alvei</name>
    <name type="common">Bacillus alvei</name>
    <dbReference type="NCBI Taxonomy" id="44250"/>
    <lineage>
        <taxon>Bacteria</taxon>
        <taxon>Bacillati</taxon>
        <taxon>Bacillota</taxon>
        <taxon>Bacilli</taxon>
        <taxon>Bacillales</taxon>
        <taxon>Paenibacillaceae</taxon>
        <taxon>Paenibacillus</taxon>
    </lineage>
</organism>
<dbReference type="EMBL" id="LS992241">
    <property type="protein sequence ID" value="SYX84275.1"/>
    <property type="molecule type" value="Genomic_DNA"/>
</dbReference>
<sequence>MDAMDVESFLQGENKNLQELSITIGQAGWMVTSTGEESWNDALEVAQNEWKRYLSDTERFALITKHLENKQLTSLQQRQLTELHHLMINQQLDPKLAERSTRMTKELVNIFNSYRPTVQNQHVSNNDIRTILETSLDPEERKQAWLASKQIGKQVCDRALQLIQQRNEEAHTLGYDNYYQMQYSAQDLDLDVVFALIDELLVQSEEPYRLVKQQIDEELAQKFHISVSQLRPWHYSDPFFQSTPAVSEWNMAEYLQNDKMEAITAETFQSMGLNITDVIARSDLYPRDKKYPYGYCTDMGRTGEPRVMMSMNPSEFWMSVMLHEFGHAAYEKNIDAALPFLLRKPAHTLTTEAIAMLFGRMTKDREWITRFIKPEPNAFASHASALRGTLQREMLVSMRWYITFVKFERELYECPHTNVNERWWQLVEEIQHLHAPEDTRYPDWAAKMHFTLAPVSYQSYLLGELTASQLHHYMMTNISHDLFSQVAGTYVKEQFFFPGATWTWNDLLKRATGEPLNSKYFVQQFVSTHCKQ</sequence>